<evidence type="ECO:0000313" key="7">
    <source>
        <dbReference type="Proteomes" id="UP001431209"/>
    </source>
</evidence>
<evidence type="ECO:0000313" key="6">
    <source>
        <dbReference type="EMBL" id="KAL0491537.1"/>
    </source>
</evidence>
<dbReference type="GO" id="GO:0015629">
    <property type="term" value="C:actin cytoskeleton"/>
    <property type="evidence" value="ECO:0007669"/>
    <property type="project" value="TreeGrafter"/>
</dbReference>
<dbReference type="InterPro" id="IPR027267">
    <property type="entry name" value="AH/BAR_dom_sf"/>
</dbReference>
<keyword evidence="2" id="KW-0963">Cytoplasm</keyword>
<proteinExistence type="predicted"/>
<dbReference type="GO" id="GO:0019904">
    <property type="term" value="F:protein domain specific binding"/>
    <property type="evidence" value="ECO:0007669"/>
    <property type="project" value="InterPro"/>
</dbReference>
<dbReference type="Pfam" id="PF03114">
    <property type="entry name" value="BAR"/>
    <property type="match status" value="1"/>
</dbReference>
<keyword evidence="3" id="KW-0206">Cytoskeleton</keyword>
<comment type="caution">
    <text evidence="6">The sequence shown here is derived from an EMBL/GenBank/DDBJ whole genome shotgun (WGS) entry which is preliminary data.</text>
</comment>
<comment type="subcellular location">
    <subcellularLocation>
        <location evidence="1">Cytoplasm</location>
        <location evidence="1">Cytoskeleton</location>
    </subcellularLocation>
</comment>
<dbReference type="SUPFAM" id="SSF55277">
    <property type="entry name" value="GYF domain"/>
    <property type="match status" value="1"/>
</dbReference>
<dbReference type="Pfam" id="PF14237">
    <property type="entry name" value="GYF_2"/>
    <property type="match status" value="1"/>
</dbReference>
<dbReference type="EMBL" id="JAOPGA020001811">
    <property type="protein sequence ID" value="KAL0491537.1"/>
    <property type="molecule type" value="Genomic_DNA"/>
</dbReference>
<dbReference type="AlphaFoldDB" id="A0AAW2ZNV3"/>
<dbReference type="InterPro" id="IPR035445">
    <property type="entry name" value="GYF-like_dom_sf"/>
</dbReference>
<dbReference type="InterPro" id="IPR046982">
    <property type="entry name" value="BIN3/RVS161-like"/>
</dbReference>
<dbReference type="GO" id="GO:0051666">
    <property type="term" value="P:actin cortical patch localization"/>
    <property type="evidence" value="ECO:0007669"/>
    <property type="project" value="InterPro"/>
</dbReference>
<dbReference type="Gene3D" id="1.20.1270.60">
    <property type="entry name" value="Arfaptin homology (AH) domain/BAR domain"/>
    <property type="match status" value="1"/>
</dbReference>
<dbReference type="PROSITE" id="PS51021">
    <property type="entry name" value="BAR"/>
    <property type="match status" value="1"/>
</dbReference>
<dbReference type="PANTHER" id="PTHR47174">
    <property type="entry name" value="BRIDGING INTEGRATOR 3"/>
    <property type="match status" value="1"/>
</dbReference>
<dbReference type="SMART" id="SM01015">
    <property type="entry name" value="Arfaptin"/>
    <property type="match status" value="1"/>
</dbReference>
<dbReference type="InterPro" id="IPR004148">
    <property type="entry name" value="BAR_dom"/>
</dbReference>
<dbReference type="Gene3D" id="3.30.1490.40">
    <property type="match status" value="1"/>
</dbReference>
<reference evidence="6 7" key="1">
    <citation type="submission" date="2024-03" db="EMBL/GenBank/DDBJ databases">
        <title>The Acrasis kona genome and developmental transcriptomes reveal deep origins of eukaryotic multicellular pathways.</title>
        <authorList>
            <person name="Sheikh S."/>
            <person name="Fu C.-J."/>
            <person name="Brown M.W."/>
            <person name="Baldauf S.L."/>
        </authorList>
    </citation>
    <scope>NUCLEOTIDE SEQUENCE [LARGE SCALE GENOMIC DNA]</scope>
    <source>
        <strain evidence="6 7">ATCC MYA-3509</strain>
    </source>
</reference>
<dbReference type="PANTHER" id="PTHR47174:SF3">
    <property type="entry name" value="BRIDGING INTEGRATOR 3"/>
    <property type="match status" value="1"/>
</dbReference>
<feature type="region of interest" description="Disordered" evidence="4">
    <location>
        <begin position="230"/>
        <end position="253"/>
    </location>
</feature>
<dbReference type="GO" id="GO:0006897">
    <property type="term" value="P:endocytosis"/>
    <property type="evidence" value="ECO:0007669"/>
    <property type="project" value="InterPro"/>
</dbReference>
<name>A0AAW2ZNV3_9EUKA</name>
<keyword evidence="7" id="KW-1185">Reference proteome</keyword>
<evidence type="ECO:0000256" key="4">
    <source>
        <dbReference type="SAM" id="MobiDB-lite"/>
    </source>
</evidence>
<dbReference type="Proteomes" id="UP001431209">
    <property type="component" value="Unassembled WGS sequence"/>
</dbReference>
<dbReference type="SMART" id="SM00721">
    <property type="entry name" value="BAR"/>
    <property type="match status" value="1"/>
</dbReference>
<dbReference type="InterPro" id="IPR010504">
    <property type="entry name" value="AH_dom"/>
</dbReference>
<sequence>MDSLKSAFRRTTQTVMEKFGKAEGTIDTDYQDIYTQFNSTWKTSQGFSKHVGQLIENFHAMSINLHFLAEDFRDLYSHTADAQKKEASVLLMGIAEELENKAVLPFQNQVTTHILNPTNIYVERFPPAKDLHNQRKKLLLEYDYYRDKVKGLTEKQSKNPLELPKMKEKMNVAKDDYDRINDLTKSTMTDILSSKSEVYSPVVEQLIGNLIQYNERTSATMSKLKKFGREPLAGNVPSPVSPTLHSSTTVTAHQRELPARVQSMSLGGAKEAPIPPQFKCEWFYLDNNVEQQGPFDFIDMRKKFKSGVISDQTHVFGGELSDWKTVATVPNMKKELQA</sequence>
<organism evidence="6 7">
    <name type="scientific">Acrasis kona</name>
    <dbReference type="NCBI Taxonomy" id="1008807"/>
    <lineage>
        <taxon>Eukaryota</taxon>
        <taxon>Discoba</taxon>
        <taxon>Heterolobosea</taxon>
        <taxon>Tetramitia</taxon>
        <taxon>Eutetramitia</taxon>
        <taxon>Acrasidae</taxon>
        <taxon>Acrasis</taxon>
    </lineage>
</organism>
<dbReference type="InterPro" id="IPR025640">
    <property type="entry name" value="GYF_2"/>
</dbReference>
<evidence type="ECO:0000259" key="5">
    <source>
        <dbReference type="PROSITE" id="PS51021"/>
    </source>
</evidence>
<evidence type="ECO:0000256" key="2">
    <source>
        <dbReference type="ARBA" id="ARBA00022490"/>
    </source>
</evidence>
<gene>
    <name evidence="6" type="ORF">AKO1_010280</name>
</gene>
<evidence type="ECO:0000256" key="3">
    <source>
        <dbReference type="ARBA" id="ARBA00023212"/>
    </source>
</evidence>
<dbReference type="GO" id="GO:0005737">
    <property type="term" value="C:cytoplasm"/>
    <property type="evidence" value="ECO:0007669"/>
    <property type="project" value="InterPro"/>
</dbReference>
<dbReference type="SUPFAM" id="SSF103657">
    <property type="entry name" value="BAR/IMD domain-like"/>
    <property type="match status" value="1"/>
</dbReference>
<accession>A0AAW2ZNV3</accession>
<dbReference type="CDD" id="cd07307">
    <property type="entry name" value="BAR"/>
    <property type="match status" value="1"/>
</dbReference>
<protein>
    <recommendedName>
        <fullName evidence="5">BAR domain-containing protein</fullName>
    </recommendedName>
</protein>
<feature type="domain" description="BAR" evidence="5">
    <location>
        <begin position="15"/>
        <end position="237"/>
    </location>
</feature>
<evidence type="ECO:0000256" key="1">
    <source>
        <dbReference type="ARBA" id="ARBA00004245"/>
    </source>
</evidence>
<feature type="compositionally biased region" description="Polar residues" evidence="4">
    <location>
        <begin position="241"/>
        <end position="252"/>
    </location>
</feature>